<protein>
    <submittedName>
        <fullName evidence="2">Cytoskeletal protein CcmA (Bactofilin family)</fullName>
    </submittedName>
</protein>
<name>A0A317Q2Q9_9ENTR</name>
<dbReference type="InterPro" id="IPR007607">
    <property type="entry name" value="BacA/B"/>
</dbReference>
<comment type="similarity">
    <text evidence="1">Belongs to the bactofilin family.</text>
</comment>
<accession>A0A317Q2Q9</accession>
<organism evidence="2 3">
    <name type="scientific">Mangrovibacter plantisponsor</name>
    <dbReference type="NCBI Taxonomy" id="451513"/>
    <lineage>
        <taxon>Bacteria</taxon>
        <taxon>Pseudomonadati</taxon>
        <taxon>Pseudomonadota</taxon>
        <taxon>Gammaproteobacteria</taxon>
        <taxon>Enterobacterales</taxon>
        <taxon>Enterobacteriaceae</taxon>
        <taxon>Mangrovibacter</taxon>
    </lineage>
</organism>
<dbReference type="AlphaFoldDB" id="A0A317Q2Q9"/>
<dbReference type="Pfam" id="PF04519">
    <property type="entry name" value="Bactofilin"/>
    <property type="match status" value="1"/>
</dbReference>
<evidence type="ECO:0000313" key="3">
    <source>
        <dbReference type="Proteomes" id="UP000246744"/>
    </source>
</evidence>
<proteinExistence type="inferred from homology"/>
<comment type="caution">
    <text evidence="2">The sequence shown here is derived from an EMBL/GenBank/DDBJ whole genome shotgun (WGS) entry which is preliminary data.</text>
</comment>
<dbReference type="EMBL" id="QGTS01000008">
    <property type="protein sequence ID" value="PWW07813.1"/>
    <property type="molecule type" value="Genomic_DNA"/>
</dbReference>
<gene>
    <name evidence="2" type="ORF">DES37_108241</name>
</gene>
<sequence length="146" mass="15452">MFGKKKSQQEVHLPVLEKNSGSPHGTVIAQGVCFDGNITASGQVYIYGTVTGNIYAREGKISVMHNGSVTGNVESQSLIVDGSVHGESCAEHVEICENGRVEGRLRYSTLSIVQGGVLAGDMAHNSDCPTANIVDFSSEQDIAKEV</sequence>
<dbReference type="Proteomes" id="UP000246744">
    <property type="component" value="Unassembled WGS sequence"/>
</dbReference>
<reference evidence="2 3" key="1">
    <citation type="submission" date="2018-05" db="EMBL/GenBank/DDBJ databases">
        <title>Genomic Encyclopedia of Type Strains, Phase IV (KMG-IV): sequencing the most valuable type-strain genomes for metagenomic binning, comparative biology and taxonomic classification.</title>
        <authorList>
            <person name="Goeker M."/>
        </authorList>
    </citation>
    <scope>NUCLEOTIDE SEQUENCE [LARGE SCALE GENOMIC DNA]</scope>
    <source>
        <strain evidence="2 3">DSM 19579</strain>
    </source>
</reference>
<dbReference type="PANTHER" id="PTHR35024">
    <property type="entry name" value="HYPOTHETICAL CYTOSOLIC PROTEIN"/>
    <property type="match status" value="1"/>
</dbReference>
<evidence type="ECO:0000313" key="2">
    <source>
        <dbReference type="EMBL" id="PWW07813.1"/>
    </source>
</evidence>
<dbReference type="PANTHER" id="PTHR35024:SF4">
    <property type="entry name" value="POLYMER-FORMING CYTOSKELETAL PROTEIN"/>
    <property type="match status" value="1"/>
</dbReference>
<keyword evidence="3" id="KW-1185">Reference proteome</keyword>
<evidence type="ECO:0000256" key="1">
    <source>
        <dbReference type="ARBA" id="ARBA00044755"/>
    </source>
</evidence>